<reference evidence="1" key="1">
    <citation type="submission" date="2014-11" db="EMBL/GenBank/DDBJ databases">
        <authorList>
            <person name="Amaro Gonzalez C."/>
        </authorList>
    </citation>
    <scope>NUCLEOTIDE SEQUENCE</scope>
</reference>
<organism evidence="1">
    <name type="scientific">Anguilla anguilla</name>
    <name type="common">European freshwater eel</name>
    <name type="synonym">Muraena anguilla</name>
    <dbReference type="NCBI Taxonomy" id="7936"/>
    <lineage>
        <taxon>Eukaryota</taxon>
        <taxon>Metazoa</taxon>
        <taxon>Chordata</taxon>
        <taxon>Craniata</taxon>
        <taxon>Vertebrata</taxon>
        <taxon>Euteleostomi</taxon>
        <taxon>Actinopterygii</taxon>
        <taxon>Neopterygii</taxon>
        <taxon>Teleostei</taxon>
        <taxon>Anguilliformes</taxon>
        <taxon>Anguillidae</taxon>
        <taxon>Anguilla</taxon>
    </lineage>
</organism>
<protein>
    <submittedName>
        <fullName evidence="1">Uncharacterized protein</fullName>
    </submittedName>
</protein>
<accession>A0A0E9X7L7</accession>
<dbReference type="AlphaFoldDB" id="A0A0E9X7L7"/>
<evidence type="ECO:0000313" key="1">
    <source>
        <dbReference type="EMBL" id="JAH97703.1"/>
    </source>
</evidence>
<dbReference type="EMBL" id="GBXM01010874">
    <property type="protein sequence ID" value="JAH97703.1"/>
    <property type="molecule type" value="Transcribed_RNA"/>
</dbReference>
<name>A0A0E9X7L7_ANGAN</name>
<reference evidence="1" key="2">
    <citation type="journal article" date="2015" name="Fish Shellfish Immunol.">
        <title>Early steps in the European eel (Anguilla anguilla)-Vibrio vulnificus interaction in the gills: Role of the RtxA13 toxin.</title>
        <authorList>
            <person name="Callol A."/>
            <person name="Pajuelo D."/>
            <person name="Ebbesson L."/>
            <person name="Teles M."/>
            <person name="MacKenzie S."/>
            <person name="Amaro C."/>
        </authorList>
    </citation>
    <scope>NUCLEOTIDE SEQUENCE</scope>
</reference>
<sequence length="101" mass="11173">MTNQFHCGMSLTLGSERMCSSYAKTYCHSHGGCVCCTYKQWWIGSNSKDVIHCIGTELEFCFSAMHAGTVGAIRGGVYSILLIGQESLSSSRSVLWYCREL</sequence>
<proteinExistence type="predicted"/>